<protein>
    <recommendedName>
        <fullName evidence="4">DoxX-like protein</fullName>
    </recommendedName>
</protein>
<evidence type="ECO:0000313" key="3">
    <source>
        <dbReference type="Proteomes" id="UP000237846"/>
    </source>
</evidence>
<reference evidence="2 3" key="1">
    <citation type="submission" date="2018-03" db="EMBL/GenBank/DDBJ databases">
        <title>Genomic Encyclopedia of Archaeal and Bacterial Type Strains, Phase II (KMG-II): from individual species to whole genera.</title>
        <authorList>
            <person name="Goeker M."/>
        </authorList>
    </citation>
    <scope>NUCLEOTIDE SEQUENCE [LARGE SCALE GENOMIC DNA]</scope>
    <source>
        <strain evidence="2 3">DSM 45601</strain>
    </source>
</reference>
<feature type="transmembrane region" description="Helical" evidence="1">
    <location>
        <begin position="40"/>
        <end position="58"/>
    </location>
</feature>
<dbReference type="EMBL" id="PVZC01000001">
    <property type="protein sequence ID" value="PRY02367.1"/>
    <property type="molecule type" value="Genomic_DNA"/>
</dbReference>
<dbReference type="RefSeq" id="WP_245929864.1">
    <property type="nucleotide sequence ID" value="NZ_PVZC01000001.1"/>
</dbReference>
<accession>A0A2T0QEK9</accession>
<dbReference type="Proteomes" id="UP000237846">
    <property type="component" value="Unassembled WGS sequence"/>
</dbReference>
<feature type="transmembrane region" description="Helical" evidence="1">
    <location>
        <begin position="139"/>
        <end position="158"/>
    </location>
</feature>
<proteinExistence type="predicted"/>
<dbReference type="AlphaFoldDB" id="A0A2T0QEK9"/>
<keyword evidence="1" id="KW-0472">Membrane</keyword>
<feature type="transmembrane region" description="Helical" evidence="1">
    <location>
        <begin position="78"/>
        <end position="98"/>
    </location>
</feature>
<keyword evidence="3" id="KW-1185">Reference proteome</keyword>
<gene>
    <name evidence="2" type="ORF">CLV72_101969</name>
</gene>
<keyword evidence="1" id="KW-1133">Transmembrane helix</keyword>
<feature type="transmembrane region" description="Helical" evidence="1">
    <location>
        <begin position="105"/>
        <end position="127"/>
    </location>
</feature>
<comment type="caution">
    <text evidence="2">The sequence shown here is derived from an EMBL/GenBank/DDBJ whole genome shotgun (WGS) entry which is preliminary data.</text>
</comment>
<name>A0A2T0QEK9_9ACTN</name>
<evidence type="ECO:0000256" key="1">
    <source>
        <dbReference type="SAM" id="Phobius"/>
    </source>
</evidence>
<sequence length="171" mass="17171">MSAPTLSASRTAPASRRAADRVAAAARRAAALLSERSVDVLRVSLGLVFLAFGLLKFVPGLSPAEDLVVRTVDVLSLGLVPGPVGLVLVAVLETFIGVTLVTGRLLGPGLLALGGATVGFLAPLALFPVEMFGSGPSLAAQYIVKDIVLVAAALVVAAKAYGSRTRAAAGG</sequence>
<evidence type="ECO:0008006" key="4">
    <source>
        <dbReference type="Google" id="ProtNLM"/>
    </source>
</evidence>
<evidence type="ECO:0000313" key="2">
    <source>
        <dbReference type="EMBL" id="PRY02367.1"/>
    </source>
</evidence>
<organism evidence="2 3">
    <name type="scientific">Allonocardiopsis opalescens</name>
    <dbReference type="NCBI Taxonomy" id="1144618"/>
    <lineage>
        <taxon>Bacteria</taxon>
        <taxon>Bacillati</taxon>
        <taxon>Actinomycetota</taxon>
        <taxon>Actinomycetes</taxon>
        <taxon>Streptosporangiales</taxon>
        <taxon>Allonocardiopsis</taxon>
    </lineage>
</organism>
<keyword evidence="1" id="KW-0812">Transmembrane</keyword>